<evidence type="ECO:0000313" key="1">
    <source>
        <dbReference type="EMBL" id="GAA4263955.1"/>
    </source>
</evidence>
<organism evidence="1 2">
    <name type="scientific">Dactylosporangium darangshiense</name>
    <dbReference type="NCBI Taxonomy" id="579108"/>
    <lineage>
        <taxon>Bacteria</taxon>
        <taxon>Bacillati</taxon>
        <taxon>Actinomycetota</taxon>
        <taxon>Actinomycetes</taxon>
        <taxon>Micromonosporales</taxon>
        <taxon>Micromonosporaceae</taxon>
        <taxon>Dactylosporangium</taxon>
    </lineage>
</organism>
<dbReference type="Proteomes" id="UP001500620">
    <property type="component" value="Unassembled WGS sequence"/>
</dbReference>
<sequence length="53" mass="5558">MSKVIVGLSTSLDGVASGTSETDFWDMHNAVDSGNAAGNVGTASTRLTVRRWM</sequence>
<gene>
    <name evidence="1" type="ORF">GCM10022255_113180</name>
</gene>
<keyword evidence="2" id="KW-1185">Reference proteome</keyword>
<accession>A0ABP8DV79</accession>
<dbReference type="EMBL" id="BAABAT010000086">
    <property type="protein sequence ID" value="GAA4263955.1"/>
    <property type="molecule type" value="Genomic_DNA"/>
</dbReference>
<dbReference type="RefSeq" id="WP_345144177.1">
    <property type="nucleotide sequence ID" value="NZ_BAABAT010000086.1"/>
</dbReference>
<comment type="caution">
    <text evidence="1">The sequence shown here is derived from an EMBL/GenBank/DDBJ whole genome shotgun (WGS) entry which is preliminary data.</text>
</comment>
<evidence type="ECO:0008006" key="3">
    <source>
        <dbReference type="Google" id="ProtNLM"/>
    </source>
</evidence>
<reference evidence="2" key="1">
    <citation type="journal article" date="2019" name="Int. J. Syst. Evol. Microbiol.">
        <title>The Global Catalogue of Microorganisms (GCM) 10K type strain sequencing project: providing services to taxonomists for standard genome sequencing and annotation.</title>
        <authorList>
            <consortium name="The Broad Institute Genomics Platform"/>
            <consortium name="The Broad Institute Genome Sequencing Center for Infectious Disease"/>
            <person name="Wu L."/>
            <person name="Ma J."/>
        </authorList>
    </citation>
    <scope>NUCLEOTIDE SEQUENCE [LARGE SCALE GENOMIC DNA]</scope>
    <source>
        <strain evidence="2">JCM 17441</strain>
    </source>
</reference>
<name>A0ABP8DV79_9ACTN</name>
<evidence type="ECO:0000313" key="2">
    <source>
        <dbReference type="Proteomes" id="UP001500620"/>
    </source>
</evidence>
<protein>
    <recommendedName>
        <fullName evidence="3">Bacterial bifunctional deaminase-reductase C-terminal domain-containing protein</fullName>
    </recommendedName>
</protein>
<proteinExistence type="predicted"/>